<protein>
    <recommendedName>
        <fullName evidence="2">MAGE domain-containing protein</fullName>
    </recommendedName>
</protein>
<evidence type="ECO:0000259" key="2">
    <source>
        <dbReference type="PROSITE" id="PS50838"/>
    </source>
</evidence>
<dbReference type="Gene3D" id="1.10.10.1200">
    <property type="entry name" value="MAGE homology domain, winged helix WH1 motif"/>
    <property type="match status" value="1"/>
</dbReference>
<dbReference type="PANTHER" id="PTHR11736">
    <property type="entry name" value="MELANOMA-ASSOCIATED ANTIGEN MAGE ANTIGEN"/>
    <property type="match status" value="1"/>
</dbReference>
<dbReference type="InterPro" id="IPR041898">
    <property type="entry name" value="MAGE_WH1"/>
</dbReference>
<evidence type="ECO:0000256" key="1">
    <source>
        <dbReference type="SAM" id="MobiDB-lite"/>
    </source>
</evidence>
<evidence type="ECO:0000313" key="3">
    <source>
        <dbReference type="EMBL" id="PCG80317.1"/>
    </source>
</evidence>
<dbReference type="InterPro" id="IPR002190">
    <property type="entry name" value="MHD_dom"/>
</dbReference>
<dbReference type="PANTHER" id="PTHR11736:SF14">
    <property type="entry name" value="NSE3 HOMOLOG, SMC5-SMC6 COMPLEX COMPONENT"/>
    <property type="match status" value="1"/>
</dbReference>
<sequence length="230" mass="26300">MSQRRTKRSTQAEQDRSTSAEPDISDLEESIKECVRYIICREGSKIPIKRAEIIKHLNTTCQTPSNMVKTILVEADKIIKRVYGYKLIQVEAKSGIQYIVVLTQECDSLPSSAIDGHHRKLLIAALMHIFMSGAAVKEEEMWKFLMEAGLLEENDHAGRKLMTTTFTRQMYLQYRKVGEGDLARNVFLWGQRAVEEVPKLFLLGKMAEAFDKTPDHWCEQYKEATEGNAV</sequence>
<dbReference type="SMART" id="SM01373">
    <property type="entry name" value="MAGE"/>
    <property type="match status" value="1"/>
</dbReference>
<comment type="caution">
    <text evidence="3">The sequence shown here is derived from an EMBL/GenBank/DDBJ whole genome shotgun (WGS) entry which is preliminary data.</text>
</comment>
<dbReference type="InterPro" id="IPR041899">
    <property type="entry name" value="MAGE_WH2"/>
</dbReference>
<dbReference type="Pfam" id="PF01454">
    <property type="entry name" value="MAGE"/>
    <property type="match status" value="1"/>
</dbReference>
<dbReference type="GO" id="GO:0005634">
    <property type="term" value="C:nucleus"/>
    <property type="evidence" value="ECO:0007669"/>
    <property type="project" value="TreeGrafter"/>
</dbReference>
<name>A0A2A4K7V2_HELVI</name>
<dbReference type="AlphaFoldDB" id="A0A2A4K7V2"/>
<feature type="region of interest" description="Disordered" evidence="1">
    <location>
        <begin position="1"/>
        <end position="23"/>
    </location>
</feature>
<dbReference type="InterPro" id="IPR037445">
    <property type="entry name" value="MAGE"/>
</dbReference>
<reference evidence="3" key="1">
    <citation type="submission" date="2017-09" db="EMBL/GenBank/DDBJ databases">
        <title>Contemporary evolution of a Lepidopteran species, Heliothis virescens, in response to modern agricultural practices.</title>
        <authorList>
            <person name="Fritz M.L."/>
            <person name="Deyonke A.M."/>
            <person name="Papanicolaou A."/>
            <person name="Micinski S."/>
            <person name="Westbrook J."/>
            <person name="Gould F."/>
        </authorList>
    </citation>
    <scope>NUCLEOTIDE SEQUENCE [LARGE SCALE GENOMIC DNA]</scope>
    <source>
        <strain evidence="3">HvINT-</strain>
        <tissue evidence="3">Whole body</tissue>
    </source>
</reference>
<dbReference type="Gene3D" id="1.10.10.1210">
    <property type="entry name" value="MAGE homology domain, winged helix WH2 motif"/>
    <property type="match status" value="1"/>
</dbReference>
<dbReference type="EMBL" id="NWSH01000043">
    <property type="protein sequence ID" value="PCG80317.1"/>
    <property type="molecule type" value="Genomic_DNA"/>
</dbReference>
<proteinExistence type="predicted"/>
<dbReference type="PROSITE" id="PS50838">
    <property type="entry name" value="MAGE"/>
    <property type="match status" value="1"/>
</dbReference>
<dbReference type="FunFam" id="1.10.10.1210:FF:000001">
    <property type="entry name" value="melanoma-associated antigen D1"/>
    <property type="match status" value="1"/>
</dbReference>
<feature type="domain" description="MAGE" evidence="2">
    <location>
        <begin position="27"/>
        <end position="224"/>
    </location>
</feature>
<dbReference type="STRING" id="7102.A0A2A4K7V2"/>
<accession>A0A2A4K7V2</accession>
<organism evidence="3">
    <name type="scientific">Heliothis virescens</name>
    <name type="common">Tobacco budworm moth</name>
    <dbReference type="NCBI Taxonomy" id="7102"/>
    <lineage>
        <taxon>Eukaryota</taxon>
        <taxon>Metazoa</taxon>
        <taxon>Ecdysozoa</taxon>
        <taxon>Arthropoda</taxon>
        <taxon>Hexapoda</taxon>
        <taxon>Insecta</taxon>
        <taxon>Pterygota</taxon>
        <taxon>Neoptera</taxon>
        <taxon>Endopterygota</taxon>
        <taxon>Lepidoptera</taxon>
        <taxon>Glossata</taxon>
        <taxon>Ditrysia</taxon>
        <taxon>Noctuoidea</taxon>
        <taxon>Noctuidae</taxon>
        <taxon>Heliothinae</taxon>
        <taxon>Heliothis</taxon>
    </lineage>
</organism>
<gene>
    <name evidence="3" type="ORF">B5V51_9306</name>
</gene>